<evidence type="ECO:0000256" key="2">
    <source>
        <dbReference type="SAM" id="Coils"/>
    </source>
</evidence>
<organism evidence="4 5">
    <name type="scientific">Cryptolaemus montrouzieri</name>
    <dbReference type="NCBI Taxonomy" id="559131"/>
    <lineage>
        <taxon>Eukaryota</taxon>
        <taxon>Metazoa</taxon>
        <taxon>Ecdysozoa</taxon>
        <taxon>Arthropoda</taxon>
        <taxon>Hexapoda</taxon>
        <taxon>Insecta</taxon>
        <taxon>Pterygota</taxon>
        <taxon>Neoptera</taxon>
        <taxon>Endopterygota</taxon>
        <taxon>Coleoptera</taxon>
        <taxon>Polyphaga</taxon>
        <taxon>Cucujiformia</taxon>
        <taxon>Coccinelloidea</taxon>
        <taxon>Coccinellidae</taxon>
        <taxon>Scymninae</taxon>
        <taxon>Scymnini</taxon>
        <taxon>Cryptolaemus</taxon>
    </lineage>
</organism>
<dbReference type="Gene3D" id="2.60.40.2840">
    <property type="match status" value="1"/>
</dbReference>
<comment type="caution">
    <text evidence="4">The sequence shown here is derived from an EMBL/GenBank/DDBJ whole genome shotgun (WGS) entry which is preliminary data.</text>
</comment>
<protein>
    <recommendedName>
        <fullName evidence="3">SKICH domain-containing protein</fullName>
    </recommendedName>
</protein>
<dbReference type="PANTHER" id="PTHR31915">
    <property type="entry name" value="SKICH DOMAIN-CONTAINING PROTEIN"/>
    <property type="match status" value="1"/>
</dbReference>
<dbReference type="PANTHER" id="PTHR31915:SF6">
    <property type="entry name" value="SKICH DOMAIN-CONTAINING PROTEIN"/>
    <property type="match status" value="1"/>
</dbReference>
<dbReference type="EMBL" id="JABFTP020000062">
    <property type="protein sequence ID" value="KAL3274590.1"/>
    <property type="molecule type" value="Genomic_DNA"/>
</dbReference>
<dbReference type="InterPro" id="IPR051002">
    <property type="entry name" value="UBA_autophagy_assoc_protein"/>
</dbReference>
<feature type="domain" description="SKICH" evidence="3">
    <location>
        <begin position="9"/>
        <end position="107"/>
    </location>
</feature>
<evidence type="ECO:0000313" key="4">
    <source>
        <dbReference type="EMBL" id="KAL3274590.1"/>
    </source>
</evidence>
<dbReference type="Proteomes" id="UP001516400">
    <property type="component" value="Unassembled WGS sequence"/>
</dbReference>
<accession>A0ABD2N732</accession>
<name>A0ABD2N732_9CUCU</name>
<evidence type="ECO:0000256" key="1">
    <source>
        <dbReference type="ARBA" id="ARBA00023054"/>
    </source>
</evidence>
<sequence>MVSNKESAVIFCDIEEMYSFNEDLVCTFIPNHYTPQDGDRVAMFKLGWKSVKDYILFEWAPTGLPETMEHKVIFDRYDLPQNVSEIYQICYISSENVLHGATIPFQFQSEIPQRNSSIKNILNSSYNDAPLILSSCQDILKSRRIKREIENLEKDALSMRMSKSFSCENSESKLGGFEFQKNKSIENFINSLGISKERNHQRVHAKCERQIAELKHQIELLRRKVAMQQNEINTYKSEKEAVGQKPVSRKHTTTCFKEIGYDLGELDPIPPFPLNL</sequence>
<proteinExistence type="predicted"/>
<gene>
    <name evidence="4" type="ORF">HHI36_015971</name>
</gene>
<dbReference type="Pfam" id="PF17751">
    <property type="entry name" value="SKICH"/>
    <property type="match status" value="1"/>
</dbReference>
<reference evidence="4 5" key="1">
    <citation type="journal article" date="2021" name="BMC Biol.">
        <title>Horizontally acquired antibacterial genes associated with adaptive radiation of ladybird beetles.</title>
        <authorList>
            <person name="Li H.S."/>
            <person name="Tang X.F."/>
            <person name="Huang Y.H."/>
            <person name="Xu Z.Y."/>
            <person name="Chen M.L."/>
            <person name="Du X.Y."/>
            <person name="Qiu B.Y."/>
            <person name="Chen P.T."/>
            <person name="Zhang W."/>
            <person name="Slipinski A."/>
            <person name="Escalona H.E."/>
            <person name="Waterhouse R.M."/>
            <person name="Zwick A."/>
            <person name="Pang H."/>
        </authorList>
    </citation>
    <scope>NUCLEOTIDE SEQUENCE [LARGE SCALE GENOMIC DNA]</scope>
    <source>
        <strain evidence="4">SYSU2018</strain>
    </source>
</reference>
<evidence type="ECO:0000313" key="5">
    <source>
        <dbReference type="Proteomes" id="UP001516400"/>
    </source>
</evidence>
<dbReference type="AlphaFoldDB" id="A0ABD2N732"/>
<keyword evidence="1 2" id="KW-0175">Coiled coil</keyword>
<feature type="coiled-coil region" evidence="2">
    <location>
        <begin position="197"/>
        <end position="238"/>
    </location>
</feature>
<evidence type="ECO:0000259" key="3">
    <source>
        <dbReference type="Pfam" id="PF17751"/>
    </source>
</evidence>
<keyword evidence="5" id="KW-1185">Reference proteome</keyword>
<dbReference type="InterPro" id="IPR041611">
    <property type="entry name" value="SKICH"/>
</dbReference>